<feature type="transmembrane region" description="Helical" evidence="13">
    <location>
        <begin position="21"/>
        <end position="42"/>
    </location>
</feature>
<comment type="cofactor">
    <cofactor evidence="1">
        <name>Zn(2+)</name>
        <dbReference type="ChEBI" id="CHEBI:29105"/>
    </cofactor>
</comment>
<dbReference type="InterPro" id="IPR052348">
    <property type="entry name" value="Metallopeptidase_M50B"/>
</dbReference>
<evidence type="ECO:0000256" key="4">
    <source>
        <dbReference type="ARBA" id="ARBA00022475"/>
    </source>
</evidence>
<keyword evidence="11" id="KW-0482">Metalloprotease</keyword>
<keyword evidence="8" id="KW-0378">Hydrolase</keyword>
<dbReference type="InterPro" id="IPR044537">
    <property type="entry name" value="Rip2-like"/>
</dbReference>
<evidence type="ECO:0000313" key="15">
    <source>
        <dbReference type="Proteomes" id="UP000826725"/>
    </source>
</evidence>
<evidence type="ECO:0000256" key="8">
    <source>
        <dbReference type="ARBA" id="ARBA00022801"/>
    </source>
</evidence>
<keyword evidence="5" id="KW-0645">Protease</keyword>
<sequence length="219" mass="24250">MENDFYLPYLLDYSNLTAESTVIFVIAIMAAIIVNAEGQAFLATFLGDSRTDVKDRFHFNVFLHMSIPGMLCFLVAGFGWVKEIEINSNKFKNYPRLSLVISRLAGPLANILLANIAASLSWILGNFGFVDKVFSSMVAVNITMAVYGLLPVPPLPGSSLLFAFFPDNHTFDRLKHWLCKIGPFLLIGGFGLIRLSGWEGVSSLVNPIVVSLMKFTLDF</sequence>
<dbReference type="PANTHER" id="PTHR35864:SF1">
    <property type="entry name" value="ZINC METALLOPROTEASE YWHC-RELATED"/>
    <property type="match status" value="1"/>
</dbReference>
<keyword evidence="10 13" id="KW-1133">Transmembrane helix</keyword>
<evidence type="ECO:0000256" key="12">
    <source>
        <dbReference type="ARBA" id="ARBA00023136"/>
    </source>
</evidence>
<feature type="transmembrane region" description="Helical" evidence="13">
    <location>
        <begin position="101"/>
        <end position="124"/>
    </location>
</feature>
<accession>A0A8D5FGU0</accession>
<evidence type="ECO:0000256" key="1">
    <source>
        <dbReference type="ARBA" id="ARBA00001947"/>
    </source>
</evidence>
<protein>
    <recommendedName>
        <fullName evidence="16">Site-2 protease family protein</fullName>
    </recommendedName>
</protein>
<evidence type="ECO:0000313" key="14">
    <source>
        <dbReference type="EMBL" id="BCL60376.1"/>
    </source>
</evidence>
<feature type="transmembrane region" description="Helical" evidence="13">
    <location>
        <begin position="177"/>
        <end position="197"/>
    </location>
</feature>
<dbReference type="GO" id="GO:0008237">
    <property type="term" value="F:metallopeptidase activity"/>
    <property type="evidence" value="ECO:0007669"/>
    <property type="project" value="UniProtKB-KW"/>
</dbReference>
<dbReference type="RefSeq" id="WP_228856511.1">
    <property type="nucleotide sequence ID" value="NZ_AP024086.1"/>
</dbReference>
<evidence type="ECO:0000256" key="2">
    <source>
        <dbReference type="ARBA" id="ARBA00004651"/>
    </source>
</evidence>
<name>A0A8D5FGU0_9BACT</name>
<dbReference type="Proteomes" id="UP000826725">
    <property type="component" value="Chromosome"/>
</dbReference>
<keyword evidence="7" id="KW-0479">Metal-binding</keyword>
<keyword evidence="4" id="KW-1003">Cell membrane</keyword>
<keyword evidence="9" id="KW-0862">Zinc</keyword>
<gene>
    <name evidence="14" type="ORF">DGMP_10690</name>
</gene>
<dbReference type="AlphaFoldDB" id="A0A8D5FGU0"/>
<reference evidence="14" key="1">
    <citation type="submission" date="2020-09" db="EMBL/GenBank/DDBJ databases">
        <title>Desulfogranum mesoprofundum gen. nov., sp. nov., a novel mesophilic, sulfate-reducing chemolithoautotroph isolated from a deep-sea hydrothermal vent chimney in the Suiyo Seamount.</title>
        <authorList>
            <person name="Hashimoto Y."/>
            <person name="Nakagawa S."/>
        </authorList>
    </citation>
    <scope>NUCLEOTIDE SEQUENCE</scope>
    <source>
        <strain evidence="14">KT2</strain>
    </source>
</reference>
<dbReference type="EMBL" id="AP024086">
    <property type="protein sequence ID" value="BCL60376.1"/>
    <property type="molecule type" value="Genomic_DNA"/>
</dbReference>
<evidence type="ECO:0000256" key="11">
    <source>
        <dbReference type="ARBA" id="ARBA00023049"/>
    </source>
</evidence>
<dbReference type="CDD" id="cd06158">
    <property type="entry name" value="S2P-M50_like_1"/>
    <property type="match status" value="1"/>
</dbReference>
<keyword evidence="6 13" id="KW-0812">Transmembrane</keyword>
<keyword evidence="15" id="KW-1185">Reference proteome</keyword>
<dbReference type="GO" id="GO:0006508">
    <property type="term" value="P:proteolysis"/>
    <property type="evidence" value="ECO:0007669"/>
    <property type="project" value="UniProtKB-KW"/>
</dbReference>
<proteinExistence type="inferred from homology"/>
<evidence type="ECO:0000256" key="7">
    <source>
        <dbReference type="ARBA" id="ARBA00022723"/>
    </source>
</evidence>
<dbReference type="GO" id="GO:0005886">
    <property type="term" value="C:plasma membrane"/>
    <property type="evidence" value="ECO:0007669"/>
    <property type="project" value="UniProtKB-SubCell"/>
</dbReference>
<evidence type="ECO:0000256" key="9">
    <source>
        <dbReference type="ARBA" id="ARBA00022833"/>
    </source>
</evidence>
<evidence type="ECO:0008006" key="16">
    <source>
        <dbReference type="Google" id="ProtNLM"/>
    </source>
</evidence>
<dbReference type="PANTHER" id="PTHR35864">
    <property type="entry name" value="ZINC METALLOPROTEASE MJ0611-RELATED"/>
    <property type="match status" value="1"/>
</dbReference>
<evidence type="ECO:0000256" key="5">
    <source>
        <dbReference type="ARBA" id="ARBA00022670"/>
    </source>
</evidence>
<keyword evidence="12 13" id="KW-0472">Membrane</keyword>
<feature type="transmembrane region" description="Helical" evidence="13">
    <location>
        <begin position="62"/>
        <end position="81"/>
    </location>
</feature>
<evidence type="ECO:0000256" key="6">
    <source>
        <dbReference type="ARBA" id="ARBA00022692"/>
    </source>
</evidence>
<comment type="subcellular location">
    <subcellularLocation>
        <location evidence="2">Cell membrane</location>
        <topology evidence="2">Multi-pass membrane protein</topology>
    </subcellularLocation>
</comment>
<evidence type="ECO:0000256" key="3">
    <source>
        <dbReference type="ARBA" id="ARBA00007931"/>
    </source>
</evidence>
<comment type="similarity">
    <text evidence="3">Belongs to the peptidase M50B family.</text>
</comment>
<dbReference type="GO" id="GO:0046872">
    <property type="term" value="F:metal ion binding"/>
    <property type="evidence" value="ECO:0007669"/>
    <property type="project" value="UniProtKB-KW"/>
</dbReference>
<feature type="transmembrane region" description="Helical" evidence="13">
    <location>
        <begin position="144"/>
        <end position="165"/>
    </location>
</feature>
<dbReference type="KEGG" id="dbk:DGMP_10690"/>
<evidence type="ECO:0000256" key="10">
    <source>
        <dbReference type="ARBA" id="ARBA00022989"/>
    </source>
</evidence>
<evidence type="ECO:0000256" key="13">
    <source>
        <dbReference type="SAM" id="Phobius"/>
    </source>
</evidence>
<organism evidence="14 15">
    <name type="scientific">Desulfomarina profundi</name>
    <dbReference type="NCBI Taxonomy" id="2772557"/>
    <lineage>
        <taxon>Bacteria</taxon>
        <taxon>Pseudomonadati</taxon>
        <taxon>Thermodesulfobacteriota</taxon>
        <taxon>Desulfobulbia</taxon>
        <taxon>Desulfobulbales</taxon>
        <taxon>Desulfobulbaceae</taxon>
        <taxon>Desulfomarina</taxon>
    </lineage>
</organism>